<dbReference type="SMART" id="SM00421">
    <property type="entry name" value="HTH_LUXR"/>
    <property type="match status" value="1"/>
</dbReference>
<dbReference type="SUPFAM" id="SSF46894">
    <property type="entry name" value="C-terminal effector domain of the bipartite response regulators"/>
    <property type="match status" value="1"/>
</dbReference>
<dbReference type="Pfam" id="PF00196">
    <property type="entry name" value="GerE"/>
    <property type="match status" value="1"/>
</dbReference>
<dbReference type="PANTHER" id="PTHR16305:SF35">
    <property type="entry name" value="TRANSCRIPTIONAL ACTIVATOR DOMAIN"/>
    <property type="match status" value="1"/>
</dbReference>
<evidence type="ECO:0000313" key="5">
    <source>
        <dbReference type="EMBL" id="ADB51029.1"/>
    </source>
</evidence>
<organism evidence="5 6">
    <name type="scientific">Conexibacter woesei (strain DSM 14684 / CCUG 47730 / CIP 108061 / JCM 11494 / NBRC 100937 / ID131577)</name>
    <dbReference type="NCBI Taxonomy" id="469383"/>
    <lineage>
        <taxon>Bacteria</taxon>
        <taxon>Bacillati</taxon>
        <taxon>Actinomycetota</taxon>
        <taxon>Thermoleophilia</taxon>
        <taxon>Solirubrobacterales</taxon>
        <taxon>Conexibacteraceae</taxon>
        <taxon>Conexibacter</taxon>
    </lineage>
</organism>
<dbReference type="EMBL" id="CP001854">
    <property type="protein sequence ID" value="ADB51029.1"/>
    <property type="molecule type" value="Genomic_DNA"/>
</dbReference>
<dbReference type="PANTHER" id="PTHR16305">
    <property type="entry name" value="TESTICULAR SOLUBLE ADENYLYL CYCLASE"/>
    <property type="match status" value="1"/>
</dbReference>
<reference evidence="6" key="2">
    <citation type="submission" date="2010-01" db="EMBL/GenBank/DDBJ databases">
        <title>The complete genome of Conexibacter woesei DSM 14684.</title>
        <authorList>
            <consortium name="US DOE Joint Genome Institute (JGI-PGF)"/>
            <person name="Lucas S."/>
            <person name="Copeland A."/>
            <person name="Lapidus A."/>
            <person name="Glavina del Rio T."/>
            <person name="Dalin E."/>
            <person name="Tice H."/>
            <person name="Bruce D."/>
            <person name="Goodwin L."/>
            <person name="Pitluck S."/>
            <person name="Kyrpides N."/>
            <person name="Mavromatis K."/>
            <person name="Ivanova N."/>
            <person name="Mikhailova N."/>
            <person name="Chertkov O."/>
            <person name="Brettin T."/>
            <person name="Detter J.C."/>
            <person name="Han C."/>
            <person name="Larimer F."/>
            <person name="Land M."/>
            <person name="Hauser L."/>
            <person name="Markowitz V."/>
            <person name="Cheng J.-F."/>
            <person name="Hugenholtz P."/>
            <person name="Woyke T."/>
            <person name="Wu D."/>
            <person name="Pukall R."/>
            <person name="Steenblock K."/>
            <person name="Schneider S."/>
            <person name="Klenk H.-P."/>
            <person name="Eisen J.A."/>
        </authorList>
    </citation>
    <scope>NUCLEOTIDE SEQUENCE [LARGE SCALE GENOMIC DNA]</scope>
    <source>
        <strain evidence="6">DSM 14684 / CIP 108061 / JCM 11494 / NBRC 100937 / ID131577</strain>
    </source>
</reference>
<proteinExistence type="predicted"/>
<dbReference type="PROSITE" id="PS50043">
    <property type="entry name" value="HTH_LUXR_2"/>
    <property type="match status" value="1"/>
</dbReference>
<name>D3F8R5_CONWI</name>
<feature type="region of interest" description="Disordered" evidence="3">
    <location>
        <begin position="955"/>
        <end position="981"/>
    </location>
</feature>
<evidence type="ECO:0000256" key="2">
    <source>
        <dbReference type="ARBA" id="ARBA00022840"/>
    </source>
</evidence>
<dbReference type="Gene3D" id="1.25.40.10">
    <property type="entry name" value="Tetratricopeptide repeat domain"/>
    <property type="match status" value="1"/>
</dbReference>
<feature type="domain" description="HTH luxR-type" evidence="4">
    <location>
        <begin position="895"/>
        <end position="960"/>
    </location>
</feature>
<dbReference type="GO" id="GO:0004016">
    <property type="term" value="F:adenylate cyclase activity"/>
    <property type="evidence" value="ECO:0007669"/>
    <property type="project" value="TreeGrafter"/>
</dbReference>
<dbReference type="PRINTS" id="PR00038">
    <property type="entry name" value="HTHLUXR"/>
</dbReference>
<dbReference type="eggNOG" id="COG3903">
    <property type="taxonomic scope" value="Bacteria"/>
</dbReference>
<dbReference type="InterPro" id="IPR027417">
    <property type="entry name" value="P-loop_NTPase"/>
</dbReference>
<dbReference type="GO" id="GO:0005737">
    <property type="term" value="C:cytoplasm"/>
    <property type="evidence" value="ECO:0007669"/>
    <property type="project" value="TreeGrafter"/>
</dbReference>
<evidence type="ECO:0000259" key="4">
    <source>
        <dbReference type="PROSITE" id="PS50043"/>
    </source>
</evidence>
<dbReference type="InterPro" id="IPR000792">
    <property type="entry name" value="Tscrpt_reg_LuxR_C"/>
</dbReference>
<dbReference type="GO" id="GO:0005524">
    <property type="term" value="F:ATP binding"/>
    <property type="evidence" value="ECO:0007669"/>
    <property type="project" value="UniProtKB-KW"/>
</dbReference>
<dbReference type="eggNOG" id="COG3899">
    <property type="taxonomic scope" value="Bacteria"/>
</dbReference>
<sequence length="981" mass="101492">MGAGTDDRLPPLIGRARELRTLADALDALASDGAGSALPVTGEPGIGKTRLLDELHARALERGAIVLRGRAAPAHGDLPYDVFAEALRELHTASAPSAGDPLAHDRGIALTALTGAVPEQRSGGDERHAIWRGVRSLLEQAAARAPVVLILDDVHWADRASAGLLAYLLRRPPAAAVLLAPAWRDAHDRALTLELVEAARASRTRRIQPQHLTAEETALLIGSHLDAATLRAVVAESGGNPFYAEQLGRQHAPGAALGLTGARAHPAAIPADAGVPQSVVAAVHAELDALPPAAGLLARGAAIAGDPFELQPALAAAGIDPQAAEAALDALAAAAIVAPVPGDPLRFSFRHPIVWRALHDTTPAGWRIAAHARAATALATAGAPNRLRAHHIARSAALGDLDAVEALRDAAVAVLPQSPASAAEWAAAARGLLPEDVPEQVELLELEARAQLASGQLEAAHAAAGAALELASANDARRSGLLQQVVYLEMLLGWFDQARARLATAYEPGPDGAALRVFLAATLLVLIDPEAAIAVSELPSPPGVPDDPETRASRAAVLAVAAIARQALGDVEAALRDCDEACALLDAVDPDTADLWGEAALLLTLAERTLERDEQAMARLRSLLRARRPMRLIHLQLRAATDLALTLAERGELAEAAPLAESAVELGRMVNSRWLLANAIAAQVAVARLSGDMPRALAAAREALEQPLDRSRAYPGQQRRTLGATYLAAGDADACVGLFQRLGAVGAADLAPGGRVLVYELLTEAELVRGDVGAARAAVAQARAHAAERGGMTLTRMRALRAEARLRLAEDDAAGAAALALESAELAADAGAELEAARARLLAGQALVAAGRREQAIEALTVAEECFARRGIGLLRPHAVRELRGLGRRVAAPAVGTGVPSLSEREREIAALVAAGGTNREIAAALVVSPRTVETHVRNLVRKLGVADRTEVAAAIGAGSPGTGAPADERTSASRSQGPRG</sequence>
<dbReference type="Gene3D" id="1.10.10.10">
    <property type="entry name" value="Winged helix-like DNA-binding domain superfamily/Winged helix DNA-binding domain"/>
    <property type="match status" value="1"/>
</dbReference>
<evidence type="ECO:0000313" key="6">
    <source>
        <dbReference type="Proteomes" id="UP000008229"/>
    </source>
</evidence>
<dbReference type="InterPro" id="IPR041664">
    <property type="entry name" value="AAA_16"/>
</dbReference>
<dbReference type="InterPro" id="IPR036388">
    <property type="entry name" value="WH-like_DNA-bd_sf"/>
</dbReference>
<dbReference type="SUPFAM" id="SSF48452">
    <property type="entry name" value="TPR-like"/>
    <property type="match status" value="1"/>
</dbReference>
<dbReference type="HOGENOM" id="CLU_006850_2_2_11"/>
<evidence type="ECO:0000256" key="1">
    <source>
        <dbReference type="ARBA" id="ARBA00022741"/>
    </source>
</evidence>
<dbReference type="CDD" id="cd06170">
    <property type="entry name" value="LuxR_C_like"/>
    <property type="match status" value="1"/>
</dbReference>
<dbReference type="OrthoDB" id="4500249at2"/>
<dbReference type="GO" id="GO:0003677">
    <property type="term" value="F:DNA binding"/>
    <property type="evidence" value="ECO:0007669"/>
    <property type="project" value="InterPro"/>
</dbReference>
<keyword evidence="6" id="KW-1185">Reference proteome</keyword>
<dbReference type="Pfam" id="PF13191">
    <property type="entry name" value="AAA_16"/>
    <property type="match status" value="1"/>
</dbReference>
<dbReference type="eggNOG" id="COG2197">
    <property type="taxonomic scope" value="Bacteria"/>
</dbReference>
<keyword evidence="2" id="KW-0067">ATP-binding</keyword>
<dbReference type="InterPro" id="IPR016032">
    <property type="entry name" value="Sig_transdc_resp-reg_C-effctor"/>
</dbReference>
<protein>
    <submittedName>
        <fullName evidence="5">Transcriptional regulator, LuxR family</fullName>
    </submittedName>
</protein>
<dbReference type="InterPro" id="IPR011990">
    <property type="entry name" value="TPR-like_helical_dom_sf"/>
</dbReference>
<dbReference type="AlphaFoldDB" id="D3F8R5"/>
<dbReference type="RefSeq" id="WP_012934080.1">
    <property type="nucleotide sequence ID" value="NC_013739.1"/>
</dbReference>
<dbReference type="SUPFAM" id="SSF52540">
    <property type="entry name" value="P-loop containing nucleoside triphosphate hydrolases"/>
    <property type="match status" value="1"/>
</dbReference>
<evidence type="ECO:0000256" key="3">
    <source>
        <dbReference type="SAM" id="MobiDB-lite"/>
    </source>
</evidence>
<dbReference type="Gene3D" id="3.40.50.300">
    <property type="entry name" value="P-loop containing nucleotide triphosphate hydrolases"/>
    <property type="match status" value="1"/>
</dbReference>
<dbReference type="GO" id="GO:0006355">
    <property type="term" value="P:regulation of DNA-templated transcription"/>
    <property type="evidence" value="ECO:0007669"/>
    <property type="project" value="InterPro"/>
</dbReference>
<reference evidence="5 6" key="1">
    <citation type="journal article" date="2010" name="Stand. Genomic Sci.">
        <title>Complete genome sequence of Conexibacter woesei type strain (ID131577).</title>
        <authorList>
            <person name="Pukall R."/>
            <person name="Lapidus A."/>
            <person name="Glavina Del Rio T."/>
            <person name="Copeland A."/>
            <person name="Tice H."/>
            <person name="Cheng J.-F."/>
            <person name="Lucas S."/>
            <person name="Chen F."/>
            <person name="Nolan M."/>
            <person name="Bruce D."/>
            <person name="Goodwin L."/>
            <person name="Pitluck S."/>
            <person name="Mavromatis K."/>
            <person name="Ivanova N."/>
            <person name="Ovchinnikova G."/>
            <person name="Pati A."/>
            <person name="Chen A."/>
            <person name="Palaniappan K."/>
            <person name="Land M."/>
            <person name="Hauser L."/>
            <person name="Chang Y.-J."/>
            <person name="Jeffries C.D."/>
            <person name="Chain P."/>
            <person name="Meincke L."/>
            <person name="Sims D."/>
            <person name="Brettin T."/>
            <person name="Detter J.C."/>
            <person name="Rohde M."/>
            <person name="Goeker M."/>
            <person name="Bristow J."/>
            <person name="Eisen J.A."/>
            <person name="Markowitz V."/>
            <person name="Kyrpides N.C."/>
            <person name="Klenk H.-P."/>
            <person name="Hugenholtz P."/>
        </authorList>
    </citation>
    <scope>NUCLEOTIDE SEQUENCE [LARGE SCALE GENOMIC DNA]</scope>
    <source>
        <strain evidence="6">DSM 14684 / CIP 108061 / JCM 11494 / NBRC 100937 / ID131577</strain>
    </source>
</reference>
<dbReference type="Proteomes" id="UP000008229">
    <property type="component" value="Chromosome"/>
</dbReference>
<dbReference type="KEGG" id="cwo:Cwoe_2610"/>
<keyword evidence="1" id="KW-0547">Nucleotide-binding</keyword>
<dbReference type="PROSITE" id="PS00622">
    <property type="entry name" value="HTH_LUXR_1"/>
    <property type="match status" value="1"/>
</dbReference>
<dbReference type="STRING" id="469383.Cwoe_2610"/>
<accession>D3F8R5</accession>
<gene>
    <name evidence="5" type="ordered locus">Cwoe_2610</name>
</gene>